<gene>
    <name evidence="3" type="ORF">G3569_05100</name>
</gene>
<dbReference type="Proteomes" id="UP000479132">
    <property type="component" value="Unassembled WGS sequence"/>
</dbReference>
<dbReference type="InterPro" id="IPR002514">
    <property type="entry name" value="Transposase_8"/>
</dbReference>
<dbReference type="PROSITE" id="PS50994">
    <property type="entry name" value="INTEGRASE"/>
    <property type="match status" value="1"/>
</dbReference>
<dbReference type="EMBL" id="JAALLS010000004">
    <property type="protein sequence ID" value="NGP87723.1"/>
    <property type="molecule type" value="Genomic_DNA"/>
</dbReference>
<name>A0A6M1T4X0_9BACT</name>
<dbReference type="InterPro" id="IPR048020">
    <property type="entry name" value="Transpos_IS3"/>
</dbReference>
<dbReference type="SUPFAM" id="SSF53098">
    <property type="entry name" value="Ribonuclease H-like"/>
    <property type="match status" value="1"/>
</dbReference>
<dbReference type="AlphaFoldDB" id="A0A6M1T4X0"/>
<dbReference type="Pfam" id="PF01527">
    <property type="entry name" value="HTH_Tnp_1"/>
    <property type="match status" value="1"/>
</dbReference>
<dbReference type="InterPro" id="IPR036388">
    <property type="entry name" value="WH-like_DNA-bd_sf"/>
</dbReference>
<evidence type="ECO:0000313" key="4">
    <source>
        <dbReference type="Proteomes" id="UP000479132"/>
    </source>
</evidence>
<keyword evidence="1" id="KW-0175">Coiled coil</keyword>
<dbReference type="InterPro" id="IPR009057">
    <property type="entry name" value="Homeodomain-like_sf"/>
</dbReference>
<dbReference type="GO" id="GO:0003677">
    <property type="term" value="F:DNA binding"/>
    <property type="evidence" value="ECO:0007669"/>
    <property type="project" value="InterPro"/>
</dbReference>
<evidence type="ECO:0000313" key="3">
    <source>
        <dbReference type="EMBL" id="NGP87723.1"/>
    </source>
</evidence>
<dbReference type="InterPro" id="IPR012337">
    <property type="entry name" value="RNaseH-like_sf"/>
</dbReference>
<proteinExistence type="predicted"/>
<feature type="coiled-coil region" evidence="1">
    <location>
        <begin position="69"/>
        <end position="110"/>
    </location>
</feature>
<feature type="domain" description="Integrase catalytic" evidence="2">
    <location>
        <begin position="206"/>
        <end position="367"/>
    </location>
</feature>
<organism evidence="3 4">
    <name type="scientific">Fodinibius halophilus</name>
    <dbReference type="NCBI Taxonomy" id="1736908"/>
    <lineage>
        <taxon>Bacteria</taxon>
        <taxon>Pseudomonadati</taxon>
        <taxon>Balneolota</taxon>
        <taxon>Balneolia</taxon>
        <taxon>Balneolales</taxon>
        <taxon>Balneolaceae</taxon>
        <taxon>Fodinibius</taxon>
    </lineage>
</organism>
<dbReference type="Gene3D" id="3.30.420.10">
    <property type="entry name" value="Ribonuclease H-like superfamily/Ribonuclease H"/>
    <property type="match status" value="1"/>
</dbReference>
<dbReference type="GO" id="GO:0015074">
    <property type="term" value="P:DNA integration"/>
    <property type="evidence" value="ECO:0007669"/>
    <property type="project" value="InterPro"/>
</dbReference>
<dbReference type="Gene3D" id="1.10.10.10">
    <property type="entry name" value="Winged helix-like DNA-binding domain superfamily/Winged helix DNA-binding domain"/>
    <property type="match status" value="1"/>
</dbReference>
<dbReference type="Pfam" id="PF00665">
    <property type="entry name" value="rve"/>
    <property type="match status" value="1"/>
</dbReference>
<dbReference type="PANTHER" id="PTHR46889:SF5">
    <property type="entry name" value="INTEGRASE PROTEIN"/>
    <property type="match status" value="1"/>
</dbReference>
<dbReference type="NCBIfam" id="NF033516">
    <property type="entry name" value="transpos_IS3"/>
    <property type="match status" value="1"/>
</dbReference>
<reference evidence="3 4" key="1">
    <citation type="submission" date="2020-02" db="EMBL/GenBank/DDBJ databases">
        <title>Aliifodinibius halophilus 2W32, complete genome.</title>
        <authorList>
            <person name="Li Y."/>
            <person name="Wu S."/>
        </authorList>
    </citation>
    <scope>NUCLEOTIDE SEQUENCE [LARGE SCALE GENOMIC DNA]</scope>
    <source>
        <strain evidence="3 4">2W32</strain>
    </source>
</reference>
<sequence length="410" mass="47889">MNKRIKRKLQRRRQFSDEVRRNVVREFREGKYTVKELAKLYHVSAQSIYRWIHKFSSTDKPTITVVEMADSTDKKLKDLHQKIADLQRALGQKQIKLDFYEKMMDLAEEEYGLDLKKFFYETIGWFRENRDLMSYSLNALYTAAGVSKQAVWAHFKREARQPEGMGRDRFCAVMMELGYGVRRTRNNMRTTVPAHKVFENLIEGRVVTGPNQVWQSDITYIKVGGRFYYLTFIIDVYSRRIVGYATSRSLRAEANVKALKQAIAGREAHQLKDLVHHSDRGSQYTDGRYLALLRSHQMPISMGKVAQDNAFAERINGTIKNEYLLPKQPKSFRQLKQLASQAVTDYNTIRQHNALGRKAPEAYEQEWASLEARKRPVEAICSHRTPPINQKCLNSIDRQKKQPYCMVYVN</sequence>
<dbReference type="GO" id="GO:0004803">
    <property type="term" value="F:transposase activity"/>
    <property type="evidence" value="ECO:0007669"/>
    <property type="project" value="InterPro"/>
</dbReference>
<dbReference type="RefSeq" id="WP_165266732.1">
    <property type="nucleotide sequence ID" value="NZ_JAALLS010000004.1"/>
</dbReference>
<accession>A0A6M1T4X0</accession>
<dbReference type="GO" id="GO:0006313">
    <property type="term" value="P:DNA transposition"/>
    <property type="evidence" value="ECO:0007669"/>
    <property type="project" value="InterPro"/>
</dbReference>
<dbReference type="InterPro" id="IPR001584">
    <property type="entry name" value="Integrase_cat-core"/>
</dbReference>
<dbReference type="InterPro" id="IPR036397">
    <property type="entry name" value="RNaseH_sf"/>
</dbReference>
<comment type="caution">
    <text evidence="3">The sequence shown here is derived from an EMBL/GenBank/DDBJ whole genome shotgun (WGS) entry which is preliminary data.</text>
</comment>
<evidence type="ECO:0000256" key="1">
    <source>
        <dbReference type="SAM" id="Coils"/>
    </source>
</evidence>
<dbReference type="InterPro" id="IPR050900">
    <property type="entry name" value="Transposase_IS3/IS150/IS904"/>
</dbReference>
<evidence type="ECO:0000259" key="2">
    <source>
        <dbReference type="PROSITE" id="PS50994"/>
    </source>
</evidence>
<keyword evidence="4" id="KW-1185">Reference proteome</keyword>
<dbReference type="PANTHER" id="PTHR46889">
    <property type="entry name" value="TRANSPOSASE INSF FOR INSERTION SEQUENCE IS3B-RELATED"/>
    <property type="match status" value="1"/>
</dbReference>
<dbReference type="SUPFAM" id="SSF46689">
    <property type="entry name" value="Homeodomain-like"/>
    <property type="match status" value="1"/>
</dbReference>
<protein>
    <submittedName>
        <fullName evidence="3">IS3 family transposase</fullName>
    </submittedName>
</protein>